<dbReference type="SUPFAM" id="SSF48576">
    <property type="entry name" value="Terpenoid synthases"/>
    <property type="match status" value="1"/>
</dbReference>
<dbReference type="AlphaFoldDB" id="A0AA39V9J5"/>
<dbReference type="EMBL" id="JAFEKC020000003">
    <property type="protein sequence ID" value="KAK0515760.1"/>
    <property type="molecule type" value="Genomic_DNA"/>
</dbReference>
<gene>
    <name evidence="1" type="ORF">JMJ35_001794</name>
</gene>
<dbReference type="InterPro" id="IPR008949">
    <property type="entry name" value="Isoprenoid_synthase_dom_sf"/>
</dbReference>
<dbReference type="Proteomes" id="UP001166286">
    <property type="component" value="Unassembled WGS sequence"/>
</dbReference>
<comment type="caution">
    <text evidence="1">The sequence shown here is derived from an EMBL/GenBank/DDBJ whole genome shotgun (WGS) entry which is preliminary data.</text>
</comment>
<reference evidence="1" key="1">
    <citation type="submission" date="2023-03" db="EMBL/GenBank/DDBJ databases">
        <title>Complete genome of Cladonia borealis.</title>
        <authorList>
            <person name="Park H."/>
        </authorList>
    </citation>
    <scope>NUCLEOTIDE SEQUENCE</scope>
    <source>
        <strain evidence="1">ANT050790</strain>
    </source>
</reference>
<dbReference type="Gene3D" id="1.10.600.10">
    <property type="entry name" value="Farnesyl Diphosphate Synthase"/>
    <property type="match status" value="1"/>
</dbReference>
<proteinExistence type="predicted"/>
<organism evidence="1 2">
    <name type="scientific">Cladonia borealis</name>
    <dbReference type="NCBI Taxonomy" id="184061"/>
    <lineage>
        <taxon>Eukaryota</taxon>
        <taxon>Fungi</taxon>
        <taxon>Dikarya</taxon>
        <taxon>Ascomycota</taxon>
        <taxon>Pezizomycotina</taxon>
        <taxon>Lecanoromycetes</taxon>
        <taxon>OSLEUM clade</taxon>
        <taxon>Lecanoromycetidae</taxon>
        <taxon>Lecanorales</taxon>
        <taxon>Lecanorineae</taxon>
        <taxon>Cladoniaceae</taxon>
        <taxon>Cladonia</taxon>
    </lineage>
</organism>
<sequence length="493" mass="54983">MSIDDKPSVGLDIGRIGLWACGPSVPSFPHQWFITQEYLLFDIISILQIFISRLVSRPKELSSNICFVNTMLQQKDAAQSHILALPGEYVARLLRSLLWLLPAPSSSKRVLKIDFSLWSWANSSDAISDAVHYVYGTERSMTAAASFRDMVLVLQKAGLYLFAPKLFGYGVPKAVYDNEIRQVHTMILPPPYHTSLGAKAPTGDTSRVDLSAFLAMVPCKAVPIIERTDPAVLISKMFPVPMTAPGGRYVAACFWSWLCVIDDLTEDDEDGKCLEECIAVLSRSPYTPLSQGSSIHCFIGAFHHTVQTASLANTPPNRASCLIEEHWKPLFWAECATVVQALLAEKHLLKDSFTMLEWLSLRAVTISARPMLILLRASLGLPLLSDQFTSSSLNNLPLILGLQNDILGFSRDFTQCNPLSAIQLLIRDGWSKQAAYSRILDLHNCLVSEMLVSRQVSQWWTSLSPAETLYERIAMGFANAMAEWMVICERYKF</sequence>
<protein>
    <submittedName>
        <fullName evidence="1">Uncharacterized protein</fullName>
    </submittedName>
</protein>
<keyword evidence="2" id="KW-1185">Reference proteome</keyword>
<evidence type="ECO:0000313" key="2">
    <source>
        <dbReference type="Proteomes" id="UP001166286"/>
    </source>
</evidence>
<dbReference type="Pfam" id="PF19086">
    <property type="entry name" value="Terpene_syn_C_2"/>
    <property type="match status" value="1"/>
</dbReference>
<accession>A0AA39V9J5</accession>
<evidence type="ECO:0000313" key="1">
    <source>
        <dbReference type="EMBL" id="KAK0515760.1"/>
    </source>
</evidence>
<name>A0AA39V9J5_9LECA</name>